<evidence type="ECO:0000256" key="3">
    <source>
        <dbReference type="ARBA" id="ARBA00022692"/>
    </source>
</evidence>
<evidence type="ECO:0000256" key="2">
    <source>
        <dbReference type="ARBA" id="ARBA00022448"/>
    </source>
</evidence>
<feature type="compositionally biased region" description="Acidic residues" evidence="6">
    <location>
        <begin position="98"/>
        <end position="108"/>
    </location>
</feature>
<dbReference type="VEuPathDB" id="FungiDB:SPSK_08667"/>
<keyword evidence="5 7" id="KW-0472">Membrane</keyword>
<keyword evidence="3 7" id="KW-0812">Transmembrane</keyword>
<reference evidence="9 10" key="1">
    <citation type="journal article" date="2014" name="BMC Genomics">
        <title>Comparative genomics of the major fungal agents of human and animal Sporotrichosis: Sporothrix schenckii and Sporothrix brasiliensis.</title>
        <authorList>
            <person name="Teixeira M.M."/>
            <person name="de Almeida L.G."/>
            <person name="Kubitschek-Barreira P."/>
            <person name="Alves F.L."/>
            <person name="Kioshima E.S."/>
            <person name="Abadio A.K."/>
            <person name="Fernandes L."/>
            <person name="Derengowski L.S."/>
            <person name="Ferreira K.S."/>
            <person name="Souza R.C."/>
            <person name="Ruiz J.C."/>
            <person name="de Andrade N.C."/>
            <person name="Paes H.C."/>
            <person name="Nicola A.M."/>
            <person name="Albuquerque P."/>
            <person name="Gerber A.L."/>
            <person name="Martins V.P."/>
            <person name="Peconick L.D."/>
            <person name="Neto A.V."/>
            <person name="Chaucanez C.B."/>
            <person name="Silva P.A."/>
            <person name="Cunha O.L."/>
            <person name="de Oliveira F.F."/>
            <person name="dos Santos T.C."/>
            <person name="Barros A.L."/>
            <person name="Soares M.A."/>
            <person name="de Oliveira L.M."/>
            <person name="Marini M.M."/>
            <person name="Villalobos-Duno H."/>
            <person name="Cunha M.M."/>
            <person name="de Hoog S."/>
            <person name="da Silveira J.F."/>
            <person name="Henrissat B."/>
            <person name="Nino-Vega G.A."/>
            <person name="Cisalpino P.S."/>
            <person name="Mora-Montes H.M."/>
            <person name="Almeida S.R."/>
            <person name="Stajich J.E."/>
            <person name="Lopes-Bezerra L.M."/>
            <person name="Vasconcelos A.T."/>
            <person name="Felipe M.S."/>
        </authorList>
    </citation>
    <scope>NUCLEOTIDE SEQUENCE [LARGE SCALE GENOMIC DNA]</scope>
    <source>
        <strain evidence="9 10">1099-18</strain>
    </source>
</reference>
<sequence>MALRSRWSAMAGRLFDFGSYRTVSVHDYANVLVPLEEAHDYSHAARTGRRSEYEAPPGEDDSHGVDDEDEDVESGSRTDLDNGERRKHTGKSRRVGPADDEEDEDDNEASAASGMLPMRACEYSIEGLRREVRKSPDGSKEGPRRWTDYELKSKLINKAIQDIGMGRYNWQLFFLCGFGWFADNLWMQGISLILPSLSAEFGIAEKTVRYTTSALFLGLCFGSFFWGIGSDVMGRRLAFNCTLLITSIFGTLAGYASSWGMVCFLAAALGFGVGGNLPVDGALFLEFLPDASSSLLTLLSVWWPVGQLCSSLLAWMLIADSNAEGSPDVTRWRGFIKAIGIITFIMFVVRFFVFRLFESPKYLLSRGRQSEAIAVIHGVAHRNGTKTWLTEEILEAVAEDSEGGPFTAAANGRNSFVGYDATNNDDDDDEAGLFDHGRQSSATAAPHGRKPQTGSVIRDRLKAFSGDRLRPLFHTRQLGMATAIIWFVWATIGMGYPLFNAFLPQYLSHGGTASPSAPALLAFRDEGAGAAADTPISVTYRNYAITSIVGVPGSLLAAYTVDNPSPFLGRRGTLAGSTLISAIFLFFFVTFGHSPGSQLFFSSVGAFSQNIMYGVLYAFTPEIFPAPVRGAGTGVASFLNRITGLIAPVIAATLPGDGATGPIYLSAVLILSAFFGMIMIPIETRGRQRL</sequence>
<protein>
    <recommendedName>
        <fullName evidence="8">Major facilitator superfamily (MFS) profile domain-containing protein</fullName>
    </recommendedName>
</protein>
<dbReference type="PROSITE" id="PS50850">
    <property type="entry name" value="MFS"/>
    <property type="match status" value="1"/>
</dbReference>
<dbReference type="Proteomes" id="UP000033710">
    <property type="component" value="Unassembled WGS sequence"/>
</dbReference>
<organism evidence="9 10">
    <name type="scientific">Sporothrix schenckii 1099-18</name>
    <dbReference type="NCBI Taxonomy" id="1397361"/>
    <lineage>
        <taxon>Eukaryota</taxon>
        <taxon>Fungi</taxon>
        <taxon>Dikarya</taxon>
        <taxon>Ascomycota</taxon>
        <taxon>Pezizomycotina</taxon>
        <taxon>Sordariomycetes</taxon>
        <taxon>Sordariomycetidae</taxon>
        <taxon>Ophiostomatales</taxon>
        <taxon>Ophiostomataceae</taxon>
        <taxon>Sporothrix</taxon>
    </lineage>
</organism>
<dbReference type="GeneID" id="27670535"/>
<name>A0A0F2M6T7_SPOSC</name>
<feature type="transmembrane region" description="Helical" evidence="7">
    <location>
        <begin position="207"/>
        <end position="228"/>
    </location>
</feature>
<accession>A0A0F2M6T7</accession>
<evidence type="ECO:0000313" key="10">
    <source>
        <dbReference type="Proteomes" id="UP000033710"/>
    </source>
</evidence>
<dbReference type="RefSeq" id="XP_016587186.1">
    <property type="nucleotide sequence ID" value="XM_016735258.1"/>
</dbReference>
<evidence type="ECO:0000256" key="7">
    <source>
        <dbReference type="SAM" id="Phobius"/>
    </source>
</evidence>
<evidence type="ECO:0000256" key="6">
    <source>
        <dbReference type="SAM" id="MobiDB-lite"/>
    </source>
</evidence>
<dbReference type="AlphaFoldDB" id="A0A0F2M6T7"/>
<dbReference type="Gene3D" id="1.20.1250.20">
    <property type="entry name" value="MFS general substrate transporter like domains"/>
    <property type="match status" value="1"/>
</dbReference>
<evidence type="ECO:0000256" key="1">
    <source>
        <dbReference type="ARBA" id="ARBA00004141"/>
    </source>
</evidence>
<feature type="transmembrane region" description="Helical" evidence="7">
    <location>
        <begin position="338"/>
        <end position="357"/>
    </location>
</feature>
<feature type="transmembrane region" description="Helical" evidence="7">
    <location>
        <begin position="599"/>
        <end position="619"/>
    </location>
</feature>
<feature type="compositionally biased region" description="Basic residues" evidence="6">
    <location>
        <begin position="85"/>
        <end position="94"/>
    </location>
</feature>
<dbReference type="PANTHER" id="PTHR23511:SF5">
    <property type="entry name" value="MAJOR FACILITATOR-TYPE TRANSPORTER HXNZ-RELATED"/>
    <property type="match status" value="1"/>
</dbReference>
<dbReference type="SUPFAM" id="SSF103473">
    <property type="entry name" value="MFS general substrate transporter"/>
    <property type="match status" value="1"/>
</dbReference>
<keyword evidence="4 7" id="KW-1133">Transmembrane helix</keyword>
<reference evidence="9 10" key="2">
    <citation type="journal article" date="2015" name="Eukaryot. Cell">
        <title>Asexual propagation of a virulent clone complex in a human and feline outbreak of sporotrichosis.</title>
        <authorList>
            <person name="Teixeira Mde M."/>
            <person name="Rodrigues A.M."/>
            <person name="Tsui C.K."/>
            <person name="de Almeida L.G."/>
            <person name="Van Diepeningen A.D."/>
            <person name="van den Ende B.G."/>
            <person name="Fernandes G.F."/>
            <person name="Kano R."/>
            <person name="Hamelin R.C."/>
            <person name="Lopes-Bezerra L.M."/>
            <person name="Vasconcelos A.T."/>
            <person name="de Hoog S."/>
            <person name="de Camargo Z.P."/>
            <person name="Felipe M.S."/>
        </authorList>
    </citation>
    <scope>NUCLEOTIDE SEQUENCE [LARGE SCALE GENOMIC DNA]</scope>
    <source>
        <strain evidence="9 10">1099-18</strain>
    </source>
</reference>
<dbReference type="InterPro" id="IPR020846">
    <property type="entry name" value="MFS_dom"/>
</dbReference>
<dbReference type="KEGG" id="ssck:SPSK_08667"/>
<feature type="transmembrane region" description="Helical" evidence="7">
    <location>
        <begin position="295"/>
        <end position="318"/>
    </location>
</feature>
<feature type="transmembrane region" description="Helical" evidence="7">
    <location>
        <begin position="237"/>
        <end position="258"/>
    </location>
</feature>
<dbReference type="InterPro" id="IPR036259">
    <property type="entry name" value="MFS_trans_sf"/>
</dbReference>
<feature type="transmembrane region" description="Helical" evidence="7">
    <location>
        <begin position="168"/>
        <end position="187"/>
    </location>
</feature>
<gene>
    <name evidence="9" type="ORF">SPSK_08667</name>
</gene>
<dbReference type="GO" id="GO:0022857">
    <property type="term" value="F:transmembrane transporter activity"/>
    <property type="evidence" value="ECO:0007669"/>
    <property type="project" value="InterPro"/>
</dbReference>
<feature type="transmembrane region" description="Helical" evidence="7">
    <location>
        <begin position="478"/>
        <end position="499"/>
    </location>
</feature>
<evidence type="ECO:0000313" key="9">
    <source>
        <dbReference type="EMBL" id="KJR84510.1"/>
    </source>
</evidence>
<feature type="compositionally biased region" description="Basic and acidic residues" evidence="6">
    <location>
        <begin position="42"/>
        <end position="53"/>
    </location>
</feature>
<comment type="caution">
    <text evidence="9">The sequence shown here is derived from an EMBL/GenBank/DDBJ whole genome shotgun (WGS) entry which is preliminary data.</text>
</comment>
<dbReference type="Pfam" id="PF07690">
    <property type="entry name" value="MFS_1"/>
    <property type="match status" value="1"/>
</dbReference>
<feature type="domain" description="Major facilitator superfamily (MFS) profile" evidence="8">
    <location>
        <begin position="172"/>
        <end position="684"/>
    </location>
</feature>
<dbReference type="InterPro" id="IPR011701">
    <property type="entry name" value="MFS"/>
</dbReference>
<keyword evidence="2" id="KW-0813">Transport</keyword>
<dbReference type="OrthoDB" id="4139357at2759"/>
<feature type="transmembrane region" description="Helical" evidence="7">
    <location>
        <begin position="264"/>
        <end position="288"/>
    </location>
</feature>
<evidence type="ECO:0000256" key="5">
    <source>
        <dbReference type="ARBA" id="ARBA00023136"/>
    </source>
</evidence>
<dbReference type="PANTHER" id="PTHR23511">
    <property type="entry name" value="SYNAPTIC VESICLE GLYCOPROTEIN 2"/>
    <property type="match status" value="1"/>
</dbReference>
<feature type="transmembrane region" description="Helical" evidence="7">
    <location>
        <begin position="663"/>
        <end position="682"/>
    </location>
</feature>
<dbReference type="CDD" id="cd17316">
    <property type="entry name" value="MFS_SV2_like"/>
    <property type="match status" value="1"/>
</dbReference>
<evidence type="ECO:0000256" key="4">
    <source>
        <dbReference type="ARBA" id="ARBA00022989"/>
    </source>
</evidence>
<comment type="subcellular location">
    <subcellularLocation>
        <location evidence="1">Membrane</location>
        <topology evidence="1">Multi-pass membrane protein</topology>
    </subcellularLocation>
</comment>
<feature type="transmembrane region" description="Helical" evidence="7">
    <location>
        <begin position="631"/>
        <end position="651"/>
    </location>
</feature>
<dbReference type="GO" id="GO:0016020">
    <property type="term" value="C:membrane"/>
    <property type="evidence" value="ECO:0007669"/>
    <property type="project" value="UniProtKB-SubCell"/>
</dbReference>
<evidence type="ECO:0000259" key="8">
    <source>
        <dbReference type="PROSITE" id="PS50850"/>
    </source>
</evidence>
<proteinExistence type="predicted"/>
<dbReference type="EMBL" id="AXCR01000007">
    <property type="protein sequence ID" value="KJR84510.1"/>
    <property type="molecule type" value="Genomic_DNA"/>
</dbReference>
<feature type="region of interest" description="Disordered" evidence="6">
    <location>
        <begin position="42"/>
        <end position="113"/>
    </location>
</feature>
<feature type="transmembrane region" description="Helical" evidence="7">
    <location>
        <begin position="573"/>
        <end position="593"/>
    </location>
</feature>
<feature type="region of interest" description="Disordered" evidence="6">
    <location>
        <begin position="428"/>
        <end position="454"/>
    </location>
</feature>
<feature type="compositionally biased region" description="Basic and acidic residues" evidence="6">
    <location>
        <begin position="74"/>
        <end position="84"/>
    </location>
</feature>
<feature type="transmembrane region" description="Helical" evidence="7">
    <location>
        <begin position="543"/>
        <end position="561"/>
    </location>
</feature>